<evidence type="ECO:0000313" key="3">
    <source>
        <dbReference type="EMBL" id="QEW01855.1"/>
    </source>
</evidence>
<organism evidence="3 4">
    <name type="scientific">Microbacterium lushaniae</name>
    <dbReference type="NCBI Taxonomy" id="2614639"/>
    <lineage>
        <taxon>Bacteria</taxon>
        <taxon>Bacillati</taxon>
        <taxon>Actinomycetota</taxon>
        <taxon>Actinomycetes</taxon>
        <taxon>Micrococcales</taxon>
        <taxon>Microbacteriaceae</taxon>
        <taxon>Microbacterium</taxon>
    </lineage>
</organism>
<dbReference type="AlphaFoldDB" id="A0A5J6L059"/>
<evidence type="ECO:0000259" key="2">
    <source>
        <dbReference type="Pfam" id="PF03703"/>
    </source>
</evidence>
<dbReference type="EMBL" id="CP044232">
    <property type="protein sequence ID" value="QEW01855.1"/>
    <property type="molecule type" value="Genomic_DNA"/>
</dbReference>
<feature type="transmembrane region" description="Helical" evidence="1">
    <location>
        <begin position="81"/>
        <end position="102"/>
    </location>
</feature>
<dbReference type="KEGG" id="mlz:F6J85_01240"/>
<dbReference type="RefSeq" id="WP_150923503.1">
    <property type="nucleotide sequence ID" value="NZ_CP044232.1"/>
</dbReference>
<reference evidence="4" key="1">
    <citation type="submission" date="2019-09" db="EMBL/GenBank/DDBJ databases">
        <title>Mumia zhuanghuii sp. nov. isolated from the intestinal contents of plateau pika (Ochotona curzoniae) in the Qinghai-Tibet plateau of China.</title>
        <authorList>
            <person name="Tian Z."/>
        </authorList>
    </citation>
    <scope>NUCLEOTIDE SEQUENCE [LARGE SCALE GENOMIC DNA]</scope>
    <source>
        <strain evidence="4">L-031</strain>
    </source>
</reference>
<keyword evidence="1" id="KW-0812">Transmembrane</keyword>
<evidence type="ECO:0000313" key="4">
    <source>
        <dbReference type="Proteomes" id="UP000325516"/>
    </source>
</evidence>
<dbReference type="Proteomes" id="UP000325516">
    <property type="component" value="Chromosome"/>
</dbReference>
<keyword evidence="4" id="KW-1185">Reference proteome</keyword>
<accession>A0A5J6L059</accession>
<feature type="domain" description="YdbS-like PH" evidence="2">
    <location>
        <begin position="104"/>
        <end position="180"/>
    </location>
</feature>
<evidence type="ECO:0000256" key="1">
    <source>
        <dbReference type="SAM" id="Phobius"/>
    </source>
</evidence>
<sequence>MSDPTAPAPPAREVRSPLSDGEWHRMHPLTPLLRGGLSLLVVIGIIVANLRERLVALFIPEFSEEGEVPGDPVDYVLSNNLVLIAGLVVLGGLVVLTVIFWVSWRFHTFRITGDDVEVRTGVFFRTHRRAPLDRVQGVNLTRPLVARLFGMAKLEVIGAGLDSNVKLEYLSTSNSETIRADILRLASGRQLSEAAVTGDAVDAGSRVHQAANLVSAGITGIIEGEDIEAAEVESVVHIPAGRLAASRVLSTSTLGLLAFLAVVIVGAVIGEPWVLFAFVPALLGFGAYWVRSFVRSLRYSIAPTSGGVRITFGLFTTVSEILPPGRVHAVEVRQSLMWRPFGWWSIAVNRISGRAMTDAGTDQLTSVLPVGTRADVEKVVRLLLPALPEDQLALVFEQGILGPAPGDPYATTPRRARVFRPLSWRRNGFFLTPDALFLRRGFIWRALGVFPLARMQSIRISQGPIDRALRVANLTANVVSGTVTTTVGVVDRDDALRAFEDAAHGIVAASADDRSHRWAR</sequence>
<protein>
    <submittedName>
        <fullName evidence="3">PH domain-containing protein</fullName>
    </submittedName>
</protein>
<feature type="transmembrane region" description="Helical" evidence="1">
    <location>
        <begin position="248"/>
        <end position="267"/>
    </location>
</feature>
<keyword evidence="1" id="KW-0472">Membrane</keyword>
<keyword evidence="1" id="KW-1133">Transmembrane helix</keyword>
<dbReference type="Pfam" id="PF03703">
    <property type="entry name" value="bPH_2"/>
    <property type="match status" value="2"/>
</dbReference>
<feature type="transmembrane region" description="Helical" evidence="1">
    <location>
        <begin position="273"/>
        <end position="290"/>
    </location>
</feature>
<feature type="domain" description="YdbS-like PH" evidence="2">
    <location>
        <begin position="424"/>
        <end position="497"/>
    </location>
</feature>
<gene>
    <name evidence="3" type="ORF">F6J85_01240</name>
</gene>
<proteinExistence type="predicted"/>
<dbReference type="PIRSF" id="PIRSF026631">
    <property type="entry name" value="UCP026631"/>
    <property type="match status" value="1"/>
</dbReference>
<name>A0A5J6L059_9MICO</name>
<dbReference type="PANTHER" id="PTHR34473:SF2">
    <property type="entry name" value="UPF0699 TRANSMEMBRANE PROTEIN YDBT"/>
    <property type="match status" value="1"/>
</dbReference>
<dbReference type="InterPro" id="IPR005182">
    <property type="entry name" value="YdbS-like_PH"/>
</dbReference>
<dbReference type="PANTHER" id="PTHR34473">
    <property type="entry name" value="UPF0699 TRANSMEMBRANE PROTEIN YDBS"/>
    <property type="match status" value="1"/>
</dbReference>
<dbReference type="InterPro" id="IPR014529">
    <property type="entry name" value="UCP026631"/>
</dbReference>